<dbReference type="PANTHER" id="PTHR20855:SF3">
    <property type="entry name" value="LD03007P"/>
    <property type="match status" value="1"/>
</dbReference>
<keyword evidence="6 8" id="KW-0472">Membrane</keyword>
<feature type="transmembrane region" description="Helical" evidence="8">
    <location>
        <begin position="197"/>
        <end position="215"/>
    </location>
</feature>
<dbReference type="Proteomes" id="UP000199002">
    <property type="component" value="Unassembled WGS sequence"/>
</dbReference>
<sequence>MGRSLLTGSAGRAQSRGEETANAASHAVALIAALGAGYWLVSWGRSLSAEGFAGICVFVATMVWLYLASTVYHALPDGRAKRVFLRLDHGAVFLFIAGSYTAFASGHLGEPGGRFILVLVWLVAAAGMALKAMGRLSSPWLSTGAYLAMGWLVLLAAVPILERASAAGAQWLVAGGCSYTLGVVFFVLDARIRYAHAVWHGFVAAGTACHTWAVLG</sequence>
<protein>
    <submittedName>
        <fullName evidence="9">Hemolysin III</fullName>
    </submittedName>
</protein>
<feature type="transmembrane region" description="Helical" evidence="8">
    <location>
        <begin position="140"/>
        <end position="161"/>
    </location>
</feature>
<dbReference type="GO" id="GO:0140911">
    <property type="term" value="F:pore-forming activity"/>
    <property type="evidence" value="ECO:0007669"/>
    <property type="project" value="InterPro"/>
</dbReference>
<evidence type="ECO:0000256" key="4">
    <source>
        <dbReference type="ARBA" id="ARBA00022692"/>
    </source>
</evidence>
<evidence type="ECO:0000256" key="5">
    <source>
        <dbReference type="ARBA" id="ARBA00022989"/>
    </source>
</evidence>
<keyword evidence="5 8" id="KW-1133">Transmembrane helix</keyword>
<keyword evidence="7" id="KW-0862">Zinc</keyword>
<comment type="similarity">
    <text evidence="2">Belongs to the UPF0073 (Hly-III) family.</text>
</comment>
<evidence type="ECO:0000256" key="7">
    <source>
        <dbReference type="PIRSR" id="PIRSR604254-1"/>
    </source>
</evidence>
<evidence type="ECO:0000313" key="10">
    <source>
        <dbReference type="Proteomes" id="UP000199002"/>
    </source>
</evidence>
<accession>A0A1H4E699</accession>
<gene>
    <name evidence="9" type="ORF">SAMN05421875_13129</name>
</gene>
<dbReference type="AlphaFoldDB" id="A0A1H4E699"/>
<feature type="transmembrane region" description="Helical" evidence="8">
    <location>
        <begin position="167"/>
        <end position="188"/>
    </location>
</feature>
<dbReference type="InterPro" id="IPR005744">
    <property type="entry name" value="Hy-lIII"/>
</dbReference>
<proteinExistence type="inferred from homology"/>
<keyword evidence="3" id="KW-1003">Cell membrane</keyword>
<keyword evidence="7" id="KW-0479">Metal-binding</keyword>
<feature type="transmembrane region" description="Helical" evidence="8">
    <location>
        <begin position="115"/>
        <end position="133"/>
    </location>
</feature>
<keyword evidence="10" id="KW-1185">Reference proteome</keyword>
<dbReference type="InterPro" id="IPR004254">
    <property type="entry name" value="AdipoR/HlyIII-related"/>
</dbReference>
<feature type="transmembrane region" description="Helical" evidence="8">
    <location>
        <begin position="52"/>
        <end position="75"/>
    </location>
</feature>
<organism evidence="9 10">
    <name type="scientific">Acidovorax soli</name>
    <dbReference type="NCBI Taxonomy" id="592050"/>
    <lineage>
        <taxon>Bacteria</taxon>
        <taxon>Pseudomonadati</taxon>
        <taxon>Pseudomonadota</taxon>
        <taxon>Betaproteobacteria</taxon>
        <taxon>Burkholderiales</taxon>
        <taxon>Comamonadaceae</taxon>
        <taxon>Acidovorax</taxon>
    </lineage>
</organism>
<feature type="binding site" evidence="7">
    <location>
        <position position="73"/>
    </location>
    <ligand>
        <name>Zn(2+)</name>
        <dbReference type="ChEBI" id="CHEBI:29105"/>
    </ligand>
</feature>
<comment type="subcellular location">
    <subcellularLocation>
        <location evidence="1">Cell membrane</location>
        <topology evidence="1">Multi-pass membrane protein</topology>
    </subcellularLocation>
</comment>
<feature type="binding site" evidence="7">
    <location>
        <position position="196"/>
    </location>
    <ligand>
        <name>Zn(2+)</name>
        <dbReference type="ChEBI" id="CHEBI:29105"/>
    </ligand>
</feature>
<evidence type="ECO:0000256" key="1">
    <source>
        <dbReference type="ARBA" id="ARBA00004651"/>
    </source>
</evidence>
<reference evidence="10" key="1">
    <citation type="submission" date="2016-10" db="EMBL/GenBank/DDBJ databases">
        <authorList>
            <person name="Varghese N."/>
            <person name="Submissions S."/>
        </authorList>
    </citation>
    <scope>NUCLEOTIDE SEQUENCE [LARGE SCALE GENOMIC DNA]</scope>
    <source>
        <strain evidence="10">DSM 25157</strain>
    </source>
</reference>
<dbReference type="GO" id="GO:0005886">
    <property type="term" value="C:plasma membrane"/>
    <property type="evidence" value="ECO:0007669"/>
    <property type="project" value="UniProtKB-SubCell"/>
</dbReference>
<evidence type="ECO:0000256" key="2">
    <source>
        <dbReference type="ARBA" id="ARBA00008488"/>
    </source>
</evidence>
<name>A0A1H4E699_9BURK</name>
<dbReference type="PANTHER" id="PTHR20855">
    <property type="entry name" value="ADIPOR/PROGESTIN RECEPTOR-RELATED"/>
    <property type="match status" value="1"/>
</dbReference>
<dbReference type="Pfam" id="PF03006">
    <property type="entry name" value="HlyIII"/>
    <property type="match status" value="1"/>
</dbReference>
<evidence type="ECO:0000313" key="9">
    <source>
        <dbReference type="EMBL" id="SEA80347.1"/>
    </source>
</evidence>
<feature type="transmembrane region" description="Helical" evidence="8">
    <location>
        <begin position="87"/>
        <end position="109"/>
    </location>
</feature>
<feature type="binding site" evidence="7">
    <location>
        <position position="200"/>
    </location>
    <ligand>
        <name>Zn(2+)</name>
        <dbReference type="ChEBI" id="CHEBI:29105"/>
    </ligand>
</feature>
<dbReference type="RefSeq" id="WP_092700179.1">
    <property type="nucleotide sequence ID" value="NZ_CAXIQL010000099.1"/>
</dbReference>
<dbReference type="STRING" id="592050.SAMN05421875_13129"/>
<dbReference type="NCBIfam" id="TIGR01065">
    <property type="entry name" value="hlyIII"/>
    <property type="match status" value="1"/>
</dbReference>
<dbReference type="GeneID" id="34234898"/>
<evidence type="ECO:0000256" key="8">
    <source>
        <dbReference type="SAM" id="Phobius"/>
    </source>
</evidence>
<dbReference type="GO" id="GO:0046872">
    <property type="term" value="F:metal ion binding"/>
    <property type="evidence" value="ECO:0007669"/>
    <property type="project" value="UniProtKB-KW"/>
</dbReference>
<evidence type="ECO:0000256" key="6">
    <source>
        <dbReference type="ARBA" id="ARBA00023136"/>
    </source>
</evidence>
<evidence type="ECO:0000256" key="3">
    <source>
        <dbReference type="ARBA" id="ARBA00022475"/>
    </source>
</evidence>
<keyword evidence="4 8" id="KW-0812">Transmembrane</keyword>
<feature type="transmembrane region" description="Helical" evidence="8">
    <location>
        <begin position="21"/>
        <end position="40"/>
    </location>
</feature>
<dbReference type="EMBL" id="FNQJ01000031">
    <property type="protein sequence ID" value="SEA80347.1"/>
    <property type="molecule type" value="Genomic_DNA"/>
</dbReference>